<evidence type="ECO:0000256" key="7">
    <source>
        <dbReference type="ARBA" id="ARBA00023136"/>
    </source>
</evidence>
<keyword evidence="3" id="KW-0328">Glycosyltransferase</keyword>
<dbReference type="InParanoid" id="B4CWZ2"/>
<keyword evidence="5 8" id="KW-0812">Transmembrane</keyword>
<comment type="subcellular location">
    <subcellularLocation>
        <location evidence="1">Cell membrane</location>
        <topology evidence="1">Multi-pass membrane protein</topology>
    </subcellularLocation>
</comment>
<evidence type="ECO:0000259" key="9">
    <source>
        <dbReference type="Pfam" id="PF02366"/>
    </source>
</evidence>
<evidence type="ECO:0000313" key="11">
    <source>
        <dbReference type="Proteomes" id="UP000005824"/>
    </source>
</evidence>
<feature type="transmembrane region" description="Helical" evidence="8">
    <location>
        <begin position="306"/>
        <end position="325"/>
    </location>
</feature>
<keyword evidence="7 8" id="KW-0472">Membrane</keyword>
<dbReference type="GO" id="GO:0005886">
    <property type="term" value="C:plasma membrane"/>
    <property type="evidence" value="ECO:0007669"/>
    <property type="project" value="UniProtKB-SubCell"/>
</dbReference>
<dbReference type="Pfam" id="PF02366">
    <property type="entry name" value="PMT"/>
    <property type="match status" value="1"/>
</dbReference>
<dbReference type="eggNOG" id="ENOG5034AAB">
    <property type="taxonomic scope" value="Bacteria"/>
</dbReference>
<feature type="transmembrane region" description="Helical" evidence="8">
    <location>
        <begin position="99"/>
        <end position="119"/>
    </location>
</feature>
<evidence type="ECO:0000256" key="1">
    <source>
        <dbReference type="ARBA" id="ARBA00004651"/>
    </source>
</evidence>
<organism evidence="10 11">
    <name type="scientific">Chthoniobacter flavus Ellin428</name>
    <dbReference type="NCBI Taxonomy" id="497964"/>
    <lineage>
        <taxon>Bacteria</taxon>
        <taxon>Pseudomonadati</taxon>
        <taxon>Verrucomicrobiota</taxon>
        <taxon>Spartobacteria</taxon>
        <taxon>Chthoniobacterales</taxon>
        <taxon>Chthoniobacteraceae</taxon>
        <taxon>Chthoniobacter</taxon>
    </lineage>
</organism>
<name>B4CWZ2_9BACT</name>
<evidence type="ECO:0000313" key="10">
    <source>
        <dbReference type="EMBL" id="EDY21312.1"/>
    </source>
</evidence>
<sequence>MPRSIVYWSVVVLLTIFGAYFRFPLHRDPGFPSNFDEQVYIAYVDRLAEHGIASYPAIFHDYVEQASKAEIVFLPPSRVGYVVPAWLLTRLTKWNSYEALRMVSAVGSFLFALTGFFFARRWVTPRMALAVLGLLICAPLQIHLSQFVFIDGVAAFWALLTAVSVWECFQQPRRLGWAITAGFAAWALLLTKQEIAAFVALFLIVALLLGKRLGFSTDRRPVFVALTCAGLLGVLVLVLTAGGVSVLGETFRIYIERSPQIPYAVKTGDGPWNRYLIELVLLSPLVFLLALCGIFRGQPKGSVGRYWLLFLVTTYLIMGNVQYGMNLRYTAMWDFPLALFAVMAISSLTTRRRHPVVWAAALTGVVCLMTFRQYNVIFRENALGQNLYDPIPEYMLRAVRILK</sequence>
<dbReference type="InterPro" id="IPR050297">
    <property type="entry name" value="LipidA_mod_glycosyltrf_83"/>
</dbReference>
<dbReference type="EMBL" id="ABVL01000003">
    <property type="protein sequence ID" value="EDY21312.1"/>
    <property type="molecule type" value="Genomic_DNA"/>
</dbReference>
<feature type="transmembrane region" description="Helical" evidence="8">
    <location>
        <begin position="126"/>
        <end position="142"/>
    </location>
</feature>
<dbReference type="GO" id="GO:0006493">
    <property type="term" value="P:protein O-linked glycosylation"/>
    <property type="evidence" value="ECO:0007669"/>
    <property type="project" value="InterPro"/>
</dbReference>
<evidence type="ECO:0000256" key="3">
    <source>
        <dbReference type="ARBA" id="ARBA00022676"/>
    </source>
</evidence>
<dbReference type="GO" id="GO:0009103">
    <property type="term" value="P:lipopolysaccharide biosynthetic process"/>
    <property type="evidence" value="ECO:0007669"/>
    <property type="project" value="UniProtKB-ARBA"/>
</dbReference>
<feature type="transmembrane region" description="Helical" evidence="8">
    <location>
        <begin position="5"/>
        <end position="23"/>
    </location>
</feature>
<feature type="domain" description="ArnT-like N-terminal" evidence="9">
    <location>
        <begin position="97"/>
        <end position="207"/>
    </location>
</feature>
<keyword evidence="11" id="KW-1185">Reference proteome</keyword>
<dbReference type="PANTHER" id="PTHR33908:SF11">
    <property type="entry name" value="MEMBRANE PROTEIN"/>
    <property type="match status" value="1"/>
</dbReference>
<dbReference type="GO" id="GO:0000030">
    <property type="term" value="F:mannosyltransferase activity"/>
    <property type="evidence" value="ECO:0007669"/>
    <property type="project" value="InterPro"/>
</dbReference>
<evidence type="ECO:0000256" key="8">
    <source>
        <dbReference type="SAM" id="Phobius"/>
    </source>
</evidence>
<accession>B4CWZ2</accession>
<feature type="transmembrane region" description="Helical" evidence="8">
    <location>
        <begin position="331"/>
        <end position="349"/>
    </location>
</feature>
<feature type="transmembrane region" description="Helical" evidence="8">
    <location>
        <begin position="356"/>
        <end position="374"/>
    </location>
</feature>
<evidence type="ECO:0000256" key="2">
    <source>
        <dbReference type="ARBA" id="ARBA00022475"/>
    </source>
</evidence>
<dbReference type="GO" id="GO:0016763">
    <property type="term" value="F:pentosyltransferase activity"/>
    <property type="evidence" value="ECO:0007669"/>
    <property type="project" value="TreeGrafter"/>
</dbReference>
<dbReference type="AlphaFoldDB" id="B4CWZ2"/>
<dbReference type="RefSeq" id="WP_006978931.1">
    <property type="nucleotide sequence ID" value="NZ_ABVL01000003.1"/>
</dbReference>
<feature type="transmembrane region" description="Helical" evidence="8">
    <location>
        <begin position="195"/>
        <end position="210"/>
    </location>
</feature>
<protein>
    <recommendedName>
        <fullName evidence="9">ArnT-like N-terminal domain-containing protein</fullName>
    </recommendedName>
</protein>
<dbReference type="InterPro" id="IPR003342">
    <property type="entry name" value="ArnT-like_N"/>
</dbReference>
<evidence type="ECO:0000256" key="4">
    <source>
        <dbReference type="ARBA" id="ARBA00022679"/>
    </source>
</evidence>
<reference evidence="10 11" key="1">
    <citation type="journal article" date="2011" name="J. Bacteriol.">
        <title>Genome sequence of Chthoniobacter flavus Ellin428, an aerobic heterotrophic soil bacterium.</title>
        <authorList>
            <person name="Kant R."/>
            <person name="van Passel M.W."/>
            <person name="Palva A."/>
            <person name="Lucas S."/>
            <person name="Lapidus A."/>
            <person name="Glavina Del Rio T."/>
            <person name="Dalin E."/>
            <person name="Tice H."/>
            <person name="Bruce D."/>
            <person name="Goodwin L."/>
            <person name="Pitluck S."/>
            <person name="Larimer F.W."/>
            <person name="Land M.L."/>
            <person name="Hauser L."/>
            <person name="Sangwan P."/>
            <person name="de Vos W.M."/>
            <person name="Janssen P.H."/>
            <person name="Smidt H."/>
        </authorList>
    </citation>
    <scope>NUCLEOTIDE SEQUENCE [LARGE SCALE GENOMIC DNA]</scope>
    <source>
        <strain evidence="10 11">Ellin428</strain>
    </source>
</reference>
<proteinExistence type="predicted"/>
<feature type="transmembrane region" description="Helical" evidence="8">
    <location>
        <begin position="275"/>
        <end position="294"/>
    </location>
</feature>
<keyword evidence="2" id="KW-1003">Cell membrane</keyword>
<keyword evidence="6 8" id="KW-1133">Transmembrane helix</keyword>
<gene>
    <name evidence="10" type="ORF">CfE428DRAFT_1605</name>
</gene>
<dbReference type="Proteomes" id="UP000005824">
    <property type="component" value="Unassembled WGS sequence"/>
</dbReference>
<comment type="caution">
    <text evidence="10">The sequence shown here is derived from an EMBL/GenBank/DDBJ whole genome shotgun (WGS) entry which is preliminary data.</text>
</comment>
<evidence type="ECO:0000256" key="6">
    <source>
        <dbReference type="ARBA" id="ARBA00022989"/>
    </source>
</evidence>
<keyword evidence="4" id="KW-0808">Transferase</keyword>
<feature type="transmembrane region" description="Helical" evidence="8">
    <location>
        <begin position="222"/>
        <end position="255"/>
    </location>
</feature>
<evidence type="ECO:0000256" key="5">
    <source>
        <dbReference type="ARBA" id="ARBA00022692"/>
    </source>
</evidence>
<dbReference type="PANTHER" id="PTHR33908">
    <property type="entry name" value="MANNOSYLTRANSFERASE YKCB-RELATED"/>
    <property type="match status" value="1"/>
</dbReference>